<dbReference type="InterPro" id="IPR000477">
    <property type="entry name" value="RT_dom"/>
</dbReference>
<dbReference type="CDD" id="cd00303">
    <property type="entry name" value="retropepsin_like"/>
    <property type="match status" value="1"/>
</dbReference>
<feature type="domain" description="Reverse transcriptase" evidence="7">
    <location>
        <begin position="1180"/>
        <end position="1370"/>
    </location>
</feature>
<keyword evidence="3" id="KW-0540">Nuclease</keyword>
<dbReference type="PANTHER" id="PTHR37984:SF5">
    <property type="entry name" value="PROTEIN NYNRIN-LIKE"/>
    <property type="match status" value="1"/>
</dbReference>
<dbReference type="Proteomes" id="UP000265515">
    <property type="component" value="Unassembled WGS sequence"/>
</dbReference>
<evidence type="ECO:0000313" key="8">
    <source>
        <dbReference type="EMBL" id="GBG61978.1"/>
    </source>
</evidence>
<feature type="region of interest" description="Disordered" evidence="6">
    <location>
        <begin position="347"/>
        <end position="375"/>
    </location>
</feature>
<evidence type="ECO:0000256" key="1">
    <source>
        <dbReference type="ARBA" id="ARBA00022679"/>
    </source>
</evidence>
<dbReference type="OrthoDB" id="25921at2759"/>
<evidence type="ECO:0000256" key="6">
    <source>
        <dbReference type="SAM" id="MobiDB-lite"/>
    </source>
</evidence>
<dbReference type="InterPro" id="IPR043128">
    <property type="entry name" value="Rev_trsase/Diguanyl_cyclase"/>
</dbReference>
<dbReference type="Gene3D" id="3.30.70.270">
    <property type="match status" value="4"/>
</dbReference>
<reference evidence="8 9" key="1">
    <citation type="journal article" date="2018" name="Cell">
        <title>The Chara Genome: Secondary Complexity and Implications for Plant Terrestrialization.</title>
        <authorList>
            <person name="Nishiyama T."/>
            <person name="Sakayama H."/>
            <person name="Vries J.D."/>
            <person name="Buschmann H."/>
            <person name="Saint-Marcoux D."/>
            <person name="Ullrich K.K."/>
            <person name="Haas F.B."/>
            <person name="Vanderstraeten L."/>
            <person name="Becker D."/>
            <person name="Lang D."/>
            <person name="Vosolsobe S."/>
            <person name="Rombauts S."/>
            <person name="Wilhelmsson P.K.I."/>
            <person name="Janitza P."/>
            <person name="Kern R."/>
            <person name="Heyl A."/>
            <person name="Rumpler F."/>
            <person name="Villalobos L.I.A.C."/>
            <person name="Clay J.M."/>
            <person name="Skokan R."/>
            <person name="Toyoda A."/>
            <person name="Suzuki Y."/>
            <person name="Kagoshima H."/>
            <person name="Schijlen E."/>
            <person name="Tajeshwar N."/>
            <person name="Catarino B."/>
            <person name="Hetherington A.J."/>
            <person name="Saltykova A."/>
            <person name="Bonnot C."/>
            <person name="Breuninger H."/>
            <person name="Symeonidi A."/>
            <person name="Radhakrishnan G.V."/>
            <person name="Van Nieuwerburgh F."/>
            <person name="Deforce D."/>
            <person name="Chang C."/>
            <person name="Karol K.G."/>
            <person name="Hedrich R."/>
            <person name="Ulvskov P."/>
            <person name="Glockner G."/>
            <person name="Delwiche C.F."/>
            <person name="Petrasek J."/>
            <person name="Van de Peer Y."/>
            <person name="Friml J."/>
            <person name="Beilby M."/>
            <person name="Dolan L."/>
            <person name="Kohara Y."/>
            <person name="Sugano S."/>
            <person name="Fujiyama A."/>
            <person name="Delaux P.-M."/>
            <person name="Quint M."/>
            <person name="TheiBen G."/>
            <person name="Hagemann M."/>
            <person name="Harholt J."/>
            <person name="Dunand C."/>
            <person name="Zachgo S."/>
            <person name="Langdale J."/>
            <person name="Maumus F."/>
            <person name="Straeten D.V.D."/>
            <person name="Gould S.B."/>
            <person name="Rensing S.A."/>
        </authorList>
    </citation>
    <scope>NUCLEOTIDE SEQUENCE [LARGE SCALE GENOMIC DNA]</scope>
    <source>
        <strain evidence="8 9">S276</strain>
    </source>
</reference>
<organism evidence="8 9">
    <name type="scientific">Chara braunii</name>
    <name type="common">Braun's stonewort</name>
    <dbReference type="NCBI Taxonomy" id="69332"/>
    <lineage>
        <taxon>Eukaryota</taxon>
        <taxon>Viridiplantae</taxon>
        <taxon>Streptophyta</taxon>
        <taxon>Charophyceae</taxon>
        <taxon>Charales</taxon>
        <taxon>Characeae</taxon>
        <taxon>Chara</taxon>
    </lineage>
</organism>
<proteinExistence type="predicted"/>
<feature type="region of interest" description="Disordered" evidence="6">
    <location>
        <begin position="1590"/>
        <end position="1609"/>
    </location>
</feature>
<feature type="compositionally biased region" description="Basic and acidic residues" evidence="6">
    <location>
        <begin position="1756"/>
        <end position="1768"/>
    </location>
</feature>
<dbReference type="Gramene" id="GBG61978">
    <property type="protein sequence ID" value="GBG61978"/>
    <property type="gene ID" value="CBR_g26141"/>
</dbReference>
<evidence type="ECO:0000313" key="9">
    <source>
        <dbReference type="Proteomes" id="UP000265515"/>
    </source>
</evidence>
<evidence type="ECO:0000256" key="2">
    <source>
        <dbReference type="ARBA" id="ARBA00022695"/>
    </source>
</evidence>
<comment type="caution">
    <text evidence="8">The sequence shown here is derived from an EMBL/GenBank/DDBJ whole genome shotgun (WGS) entry which is preliminary data.</text>
</comment>
<dbReference type="SUPFAM" id="SSF56672">
    <property type="entry name" value="DNA/RNA polymerases"/>
    <property type="match status" value="2"/>
</dbReference>
<evidence type="ECO:0000256" key="5">
    <source>
        <dbReference type="ARBA" id="ARBA00023268"/>
    </source>
</evidence>
<protein>
    <recommendedName>
        <fullName evidence="7">Reverse transcriptase domain-containing protein</fullName>
    </recommendedName>
</protein>
<keyword evidence="4" id="KW-0378">Hydrolase</keyword>
<dbReference type="InterPro" id="IPR021109">
    <property type="entry name" value="Peptidase_aspartic_dom_sf"/>
</dbReference>
<dbReference type="Pfam" id="PF00078">
    <property type="entry name" value="RVT_1"/>
    <property type="match status" value="2"/>
</dbReference>
<dbReference type="GO" id="GO:0016779">
    <property type="term" value="F:nucleotidyltransferase activity"/>
    <property type="evidence" value="ECO:0007669"/>
    <property type="project" value="UniProtKB-KW"/>
</dbReference>
<evidence type="ECO:0000256" key="3">
    <source>
        <dbReference type="ARBA" id="ARBA00022722"/>
    </source>
</evidence>
<feature type="region of interest" description="Disordered" evidence="6">
    <location>
        <begin position="1755"/>
        <end position="1776"/>
    </location>
</feature>
<dbReference type="InterPro" id="IPR041577">
    <property type="entry name" value="RT_RNaseH_2"/>
</dbReference>
<keyword evidence="2" id="KW-0548">Nucleotidyltransferase</keyword>
<dbReference type="InterPro" id="IPR043502">
    <property type="entry name" value="DNA/RNA_pol_sf"/>
</dbReference>
<name>A0A388JW27_CHABU</name>
<dbReference type="GO" id="GO:0004519">
    <property type="term" value="F:endonuclease activity"/>
    <property type="evidence" value="ECO:0007669"/>
    <property type="project" value="UniProtKB-KW"/>
</dbReference>
<dbReference type="Pfam" id="PF17919">
    <property type="entry name" value="RT_RNaseH_2"/>
    <property type="match status" value="2"/>
</dbReference>
<feature type="region of interest" description="Disordered" evidence="6">
    <location>
        <begin position="212"/>
        <end position="282"/>
    </location>
</feature>
<keyword evidence="9" id="KW-1185">Reference proteome</keyword>
<dbReference type="Pfam" id="PF13650">
    <property type="entry name" value="Asp_protease_2"/>
    <property type="match status" value="1"/>
</dbReference>
<dbReference type="FunFam" id="3.30.70.270:FF:000020">
    <property type="entry name" value="Transposon Tf2-6 polyprotein-like Protein"/>
    <property type="match status" value="2"/>
</dbReference>
<dbReference type="Gene3D" id="2.40.70.10">
    <property type="entry name" value="Acid Proteases"/>
    <property type="match status" value="1"/>
</dbReference>
<dbReference type="CDD" id="cd01647">
    <property type="entry name" value="RT_LTR"/>
    <property type="match status" value="2"/>
</dbReference>
<evidence type="ECO:0000256" key="4">
    <source>
        <dbReference type="ARBA" id="ARBA00022759"/>
    </source>
</evidence>
<accession>A0A388JW27</accession>
<feature type="domain" description="Reverse transcriptase" evidence="7">
    <location>
        <begin position="828"/>
        <end position="1004"/>
    </location>
</feature>
<dbReference type="Gene3D" id="3.10.10.10">
    <property type="entry name" value="HIV Type 1 Reverse Transcriptase, subunit A, domain 1"/>
    <property type="match status" value="1"/>
</dbReference>
<sequence>MEEQVLVTFQALKDEAASFARSLARTAGCENNLVAYSKVTPLSQFLKLLKERFADPARGIRASDKLQTIHSRQWRSAKALKSTMDDFVAVPDHGVTETQLVKLFYRAIPEALRGHFFDKSQQADITYDQLSREVVLYESKSLPVTTFWHKDLEKEKKWKNRTISGQVKAKDHMILTLEEGGTDEVPYDQIEWGLEDDGSSVGQGRSYAAVAAGERPQGRAGGQGQRGQAMGGRGPGAQGVGGQENRQAGGRGQEQDGASETSDGGVVAPIKEKTRGTENQKPSFEKVVPVTLAESSLPELCHLYSELRCRGRPPVVVDVDLIPKDPEGALRTLCTALDIPFQSSMIRQRRRPSTTKLGKLNCAGSEATPLPTPRDTVALPATSSTSGEHAYVASLQGSYEDYAVRLVLPLDQPLHMQQSYACATSSPSPSEPASSPTLFGDLSIWSLTPENFQWMHLTPSCSLPKPHCNALMEEVRNYLHAVVPTSVMEDGEAVVELCEYIAKIDREYATQRFEELDPLTFTDFQWMPVPPTGRFLKPHCNVLMAQLRDYLHTAVPTPLMDAGVEVVDLHTYIAKIDREFKTQRYDDIDAPLLYVRIQIGEATCNALIDCGASRNYISQDFMVRADLGPLVRRKPQPTQVTLADGHMHKSFDRCIDDVPVYFAPHASEAVSFDILDTKFDMILGMSSLRSEDHLVNLYHRTVHIRDRNGVLVPCTVPLPHPSINCHVVSATSMRASIIRDDIEEMGECFPHALPPHDASSTDSSSDPRITELLNAYSDVFEGPHGLVPERPICHEIILEDGVEPPRDCIYRMSEEELSVLRAQLDDLLEKGWIRPSASPYGAPVLFVRKKNKDLRLCIDYRKLNAQTIRNADPLPRIDDLLERLGGAKFFSKLDLKSGYHQLEIRLEDRYKTARYGHFKWLVMPVGLTNAPATFQAAMTTEFRHMLDRYVLIYLDDILVYSRSLDEHVEHLRTVLERLRQAKYKANRDKCEFARQELEYLGHYVTPQGIRPLADKIEALQLWPEPTNTTDVRSFMGLAGYYQRFITGYSRIAAPMTRLQLPKMPFVFDDDACRSFQALKTAMLMTPVLSIYDPTLPTRVTTDASGYGIGAVLEQHDDDDWHPMEYFSHRVPPINSLDDARKKELLAFVMALKRWRHFLLGRRRFTWVTGNNPLTYYKTQDTVSSTIGRWMYFIDQFDFTPKHLPGLSNHAADALSRRPDLHQGLRLNAQTIKNVGPRLHIDDLHERLGGAKYFSKLDLKAGYHHLEIHPKDRYKNTFKTRYRHLEWVVMPFGLTNAPTIFQAAMTTEFHDMLDRFVLIYLDDILVYSQTLDEHIVHLCAVLDRLCMAMYKANRAKCEFAQQELKYLGHFVTPQGIRTLADKVKAIQDWLETTNTMEVHFFMGLIRYYQRFIGGYARIAAPLSRLQSPKVPFLFTDEVRSSFHKLTTVLLLIPLLSIYYPTLPTRVTTNASGYDMSAVLEQHDGVDWHPVEYFSQKVPPINSVDDVRKELLAFVTVLKRWRHFLLGHRRSPRRSLHLNKTSRALPKWFGPCTVISAADDEPDDPSFVIDIPLHLPIHLVFHASKLATYTPAKSDDFPSRRSQDPPSVDGHQEVDHVITHCKHDNKPMQYKVTFKWRNPNDTEWISRAALQASAPLIHARYEKKPLATEAATPAPDFGPPSNRQLHPRRLEVTCVDKNLVANFEGMVDARAVNTSGHASLGVSNSLESLAKKRIHLLYPVIEGRAFGVGMDLDGEGQMGHEDGIPSHSSRETCQWQVK</sequence>
<dbReference type="InterPro" id="IPR050951">
    <property type="entry name" value="Retrovirus_Pol_polyprotein"/>
</dbReference>
<dbReference type="PROSITE" id="PS50878">
    <property type="entry name" value="RT_POL"/>
    <property type="match status" value="2"/>
</dbReference>
<feature type="compositionally biased region" description="Gly residues" evidence="6">
    <location>
        <begin position="219"/>
        <end position="242"/>
    </location>
</feature>
<keyword evidence="5" id="KW-0511">Multifunctional enzyme</keyword>
<dbReference type="PANTHER" id="PTHR37984">
    <property type="entry name" value="PROTEIN CBG26694"/>
    <property type="match status" value="1"/>
</dbReference>
<gene>
    <name evidence="8" type="ORF">CBR_g26141</name>
</gene>
<dbReference type="InterPro" id="IPR016197">
    <property type="entry name" value="Chromo-like_dom_sf"/>
</dbReference>
<keyword evidence="1" id="KW-0808">Transferase</keyword>
<evidence type="ECO:0000259" key="7">
    <source>
        <dbReference type="PROSITE" id="PS50878"/>
    </source>
</evidence>
<dbReference type="CDD" id="cd09274">
    <property type="entry name" value="RNase_HI_RT_Ty3"/>
    <property type="match status" value="1"/>
</dbReference>
<dbReference type="SUPFAM" id="SSF54160">
    <property type="entry name" value="Chromo domain-like"/>
    <property type="match status" value="1"/>
</dbReference>
<dbReference type="EMBL" id="BFEA01000024">
    <property type="protein sequence ID" value="GBG61978.1"/>
    <property type="molecule type" value="Genomic_DNA"/>
</dbReference>
<feature type="compositionally biased region" description="Basic and acidic residues" evidence="6">
    <location>
        <begin position="1591"/>
        <end position="1601"/>
    </location>
</feature>
<keyword evidence="4" id="KW-0255">Endonuclease</keyword>